<dbReference type="SUPFAM" id="SSF50998">
    <property type="entry name" value="Quinoprotein alcohol dehydrogenase-like"/>
    <property type="match status" value="2"/>
</dbReference>
<evidence type="ECO:0000313" key="2">
    <source>
        <dbReference type="EMBL" id="HGT40405.1"/>
    </source>
</evidence>
<dbReference type="EMBL" id="DSVQ01000016">
    <property type="protein sequence ID" value="HGT40405.1"/>
    <property type="molecule type" value="Genomic_DNA"/>
</dbReference>
<dbReference type="PANTHER" id="PTHR34512:SF30">
    <property type="entry name" value="OUTER MEMBRANE PROTEIN ASSEMBLY FACTOR BAMB"/>
    <property type="match status" value="1"/>
</dbReference>
<sequence>MLLFTAAVGSASEPSRDWPQWRGPHRDNKSSYVGINKDWRAQPPQLLWQIEGLGKGYASVSIAGDRLYTTGNTGAGQAVIAVDLVQREVVWSQPLTTSDPKHGWDGSRCTPTVDDDRLYAVTSNGSIACLAVADGKVLWQRDFRDWDGRMMSGWGFSESPLVDGDRVVITPGSPTAMMVCLDKFDGREIWKSAVTDQGAAGRRGAGYSSIVIGQGAGVKQYVQLIGRGAIGVRAEDGEHLWSYNRVANGTANIPTPIVEGDYVFVSSGYKDGGSALLKLTRTSEGGVAATEVYYHDSNELQNHHGQMVLVDDHLYFGHGHGKGFPVCVEFLTGNIRWNAARESRDIGNGSAAITYVDGHVIFRYQSGPVALIEANPREFRFKGAFTPAAVHGMAWAQPVVVDGKLYLRDQETLMVYDVAAK</sequence>
<dbReference type="Gene3D" id="2.130.10.10">
    <property type="entry name" value="YVTN repeat-like/Quinoprotein amine dehydrogenase"/>
    <property type="match status" value="1"/>
</dbReference>
<dbReference type="PANTHER" id="PTHR34512">
    <property type="entry name" value="CELL SURFACE PROTEIN"/>
    <property type="match status" value="1"/>
</dbReference>
<dbReference type="Pfam" id="PF13360">
    <property type="entry name" value="PQQ_2"/>
    <property type="match status" value="1"/>
</dbReference>
<protein>
    <submittedName>
        <fullName evidence="2">Polyvinylalcohol dehydrogenase</fullName>
    </submittedName>
</protein>
<name>A0A7C4QRD6_9PLAN</name>
<feature type="domain" description="Pyrrolo-quinoline quinone repeat" evidence="1">
    <location>
        <begin position="77"/>
        <end position="338"/>
    </location>
</feature>
<comment type="caution">
    <text evidence="2">The sequence shown here is derived from an EMBL/GenBank/DDBJ whole genome shotgun (WGS) entry which is preliminary data.</text>
</comment>
<gene>
    <name evidence="2" type="ORF">ENS64_14260</name>
</gene>
<dbReference type="InterPro" id="IPR011047">
    <property type="entry name" value="Quinoprotein_ADH-like_sf"/>
</dbReference>
<dbReference type="AlphaFoldDB" id="A0A7C4QRD6"/>
<evidence type="ECO:0000259" key="1">
    <source>
        <dbReference type="Pfam" id="PF13360"/>
    </source>
</evidence>
<dbReference type="InterPro" id="IPR002372">
    <property type="entry name" value="PQQ_rpt_dom"/>
</dbReference>
<accession>A0A7C4QRD6</accession>
<dbReference type="InterPro" id="IPR015943">
    <property type="entry name" value="WD40/YVTN_repeat-like_dom_sf"/>
</dbReference>
<reference evidence="2" key="1">
    <citation type="journal article" date="2020" name="mSystems">
        <title>Genome- and Community-Level Interaction Insights into Carbon Utilization and Element Cycling Functions of Hydrothermarchaeota in Hydrothermal Sediment.</title>
        <authorList>
            <person name="Zhou Z."/>
            <person name="Liu Y."/>
            <person name="Xu W."/>
            <person name="Pan J."/>
            <person name="Luo Z.H."/>
            <person name="Li M."/>
        </authorList>
    </citation>
    <scope>NUCLEOTIDE SEQUENCE [LARGE SCALE GENOMIC DNA]</scope>
    <source>
        <strain evidence="2">SpSt-508</strain>
    </source>
</reference>
<organism evidence="2">
    <name type="scientific">Schlesneria paludicola</name>
    <dbReference type="NCBI Taxonomy" id="360056"/>
    <lineage>
        <taxon>Bacteria</taxon>
        <taxon>Pseudomonadati</taxon>
        <taxon>Planctomycetota</taxon>
        <taxon>Planctomycetia</taxon>
        <taxon>Planctomycetales</taxon>
        <taxon>Planctomycetaceae</taxon>
        <taxon>Schlesneria</taxon>
    </lineage>
</organism>
<proteinExistence type="predicted"/>